<keyword evidence="7 15" id="KW-0479">Metal-binding</keyword>
<evidence type="ECO:0000256" key="5">
    <source>
        <dbReference type="ARBA" id="ARBA00022660"/>
    </source>
</evidence>
<evidence type="ECO:0000256" key="11">
    <source>
        <dbReference type="ARBA" id="ARBA00022989"/>
    </source>
</evidence>
<evidence type="ECO:0000313" key="19">
    <source>
        <dbReference type="EMBL" id="AVP74403.1"/>
    </source>
</evidence>
<dbReference type="SUPFAM" id="SSF81464">
    <property type="entry name" value="Cytochrome c oxidase subunit II-like, transmembrane region"/>
    <property type="match status" value="1"/>
</dbReference>
<dbReference type="GO" id="GO:0004129">
    <property type="term" value="F:cytochrome-c oxidase activity"/>
    <property type="evidence" value="ECO:0007669"/>
    <property type="project" value="UniProtKB-EC"/>
</dbReference>
<feature type="transmembrane region" description="Helical" evidence="16">
    <location>
        <begin position="63"/>
        <end position="90"/>
    </location>
</feature>
<dbReference type="Gene3D" id="1.10.287.90">
    <property type="match status" value="1"/>
</dbReference>
<comment type="similarity">
    <text evidence="2 15">Belongs to the cytochrome c oxidase subunit 2 family.</text>
</comment>
<dbReference type="InterPro" id="IPR011759">
    <property type="entry name" value="Cyt_c_oxidase_su2_TM_dom"/>
</dbReference>
<evidence type="ECO:0000256" key="1">
    <source>
        <dbReference type="ARBA" id="ARBA00004141"/>
    </source>
</evidence>
<dbReference type="Pfam" id="PF00116">
    <property type="entry name" value="COX2"/>
    <property type="match status" value="1"/>
</dbReference>
<dbReference type="GO" id="GO:0005743">
    <property type="term" value="C:mitochondrial inner membrane"/>
    <property type="evidence" value="ECO:0007669"/>
    <property type="project" value="UniProtKB-SubCell"/>
</dbReference>
<keyword evidence="12 15" id="KW-0186">Copper</keyword>
<dbReference type="Gene3D" id="2.60.40.420">
    <property type="entry name" value="Cupredoxins - blue copper proteins"/>
    <property type="match status" value="1"/>
</dbReference>
<feature type="domain" description="Cytochrome oxidase subunit II copper A binding" evidence="17">
    <location>
        <begin position="97"/>
        <end position="239"/>
    </location>
</feature>
<dbReference type="PANTHER" id="PTHR22888:SF9">
    <property type="entry name" value="CYTOCHROME C OXIDASE SUBUNIT 2"/>
    <property type="match status" value="1"/>
</dbReference>
<dbReference type="InterPro" id="IPR008972">
    <property type="entry name" value="Cupredoxin"/>
</dbReference>
<comment type="subcellular location">
    <subcellularLocation>
        <location evidence="1">Membrane</location>
        <topology evidence="1">Multi-pass membrane protein</topology>
    </subcellularLocation>
    <subcellularLocation>
        <location evidence="15">Mitochondrion inner membrane</location>
        <topology evidence="15">Multi-pass membrane protein</topology>
    </subcellularLocation>
</comment>
<evidence type="ECO:0000256" key="10">
    <source>
        <dbReference type="ARBA" id="ARBA00022982"/>
    </source>
</evidence>
<evidence type="ECO:0000256" key="12">
    <source>
        <dbReference type="ARBA" id="ARBA00023008"/>
    </source>
</evidence>
<keyword evidence="15 19" id="KW-0496">Mitochondrion</keyword>
<name>A0A2R3SK47_9PLAT</name>
<dbReference type="Pfam" id="PF02790">
    <property type="entry name" value="COX2_TM"/>
    <property type="match status" value="1"/>
</dbReference>
<keyword evidence="9" id="KW-1278">Translocase</keyword>
<dbReference type="InterPro" id="IPR002429">
    <property type="entry name" value="CcO_II-like_C"/>
</dbReference>
<comment type="cofactor">
    <cofactor evidence="15">
        <name>Cu cation</name>
        <dbReference type="ChEBI" id="CHEBI:23378"/>
    </cofactor>
    <text evidence="15">Binds a copper A center.</text>
</comment>
<dbReference type="GO" id="GO:0042773">
    <property type="term" value="P:ATP synthesis coupled electron transport"/>
    <property type="evidence" value="ECO:0007669"/>
    <property type="project" value="TreeGrafter"/>
</dbReference>
<dbReference type="PROSITE" id="PS00078">
    <property type="entry name" value="COX2"/>
    <property type="match status" value="1"/>
</dbReference>
<dbReference type="EMBL" id="MF993333">
    <property type="protein sequence ID" value="AVP74410.1"/>
    <property type="molecule type" value="Genomic_DNA"/>
</dbReference>
<evidence type="ECO:0000259" key="17">
    <source>
        <dbReference type="PROSITE" id="PS50857"/>
    </source>
</evidence>
<feature type="domain" description="Cytochrome oxidase subunit II transmembrane region profile" evidence="18">
    <location>
        <begin position="4"/>
        <end position="94"/>
    </location>
</feature>
<evidence type="ECO:0000256" key="13">
    <source>
        <dbReference type="ARBA" id="ARBA00023136"/>
    </source>
</evidence>
<keyword evidence="11 16" id="KW-1133">Transmembrane helix</keyword>
<sequence>MFGSGLIYGINLQNACSPVSRETVLFHDENLIILIVIACLVGGSLFMLWSIKFSSFDFVDHKWLEVGWTLLPVFILISLALPSLELLYYMDSPSSITPFATLKAIGRQWYWSYEISVLSSDEVSSFSYDSYMLQEGSENDIDTDLAGFRLLEVDNPIFLPRAEYIRLLVTGGDVIHSFCIPSLGIKVDAVPGRLNQTYFFPLNLGSYYGQCSEICGANHSFMPINVEVIPTNIFLNFFN</sequence>
<keyword evidence="4 15" id="KW-0813">Transport</keyword>
<protein>
    <recommendedName>
        <fullName evidence="3 15">Cytochrome c oxidase subunit 2</fullName>
    </recommendedName>
</protein>
<gene>
    <name evidence="19" type="primary">COX2</name>
</gene>
<feature type="transmembrane region" description="Helical" evidence="16">
    <location>
        <begin position="31"/>
        <end position="51"/>
    </location>
</feature>
<dbReference type="PANTHER" id="PTHR22888">
    <property type="entry name" value="CYTOCHROME C OXIDASE, SUBUNIT II"/>
    <property type="match status" value="1"/>
</dbReference>
<keyword evidence="13 15" id="KW-0472">Membrane</keyword>
<keyword evidence="8" id="KW-0460">Magnesium</keyword>
<dbReference type="AlphaFoldDB" id="A0A2R3SK47"/>
<reference evidence="19" key="1">
    <citation type="journal article" date="2018" name="Genomics">
        <title>Probing recalcitrant problems in polyclad evolution and systematics with novel mitochondrial genome resources.</title>
        <authorList>
            <person name="Kenny N.J."/>
            <person name="Norena C."/>
            <person name="Damborenea C."/>
            <person name="Grande C."/>
        </authorList>
    </citation>
    <scope>NUCLEOTIDE SEQUENCE</scope>
</reference>
<accession>A0A2R3SK47</accession>
<evidence type="ECO:0000256" key="16">
    <source>
        <dbReference type="SAM" id="Phobius"/>
    </source>
</evidence>
<evidence type="ECO:0000256" key="14">
    <source>
        <dbReference type="ARBA" id="ARBA00049512"/>
    </source>
</evidence>
<evidence type="ECO:0000256" key="7">
    <source>
        <dbReference type="ARBA" id="ARBA00022723"/>
    </source>
</evidence>
<dbReference type="GO" id="GO:0005507">
    <property type="term" value="F:copper ion binding"/>
    <property type="evidence" value="ECO:0007669"/>
    <property type="project" value="InterPro"/>
</dbReference>
<dbReference type="InterPro" id="IPR036257">
    <property type="entry name" value="Cyt_c_oxidase_su2_TM_sf"/>
</dbReference>
<evidence type="ECO:0000256" key="3">
    <source>
        <dbReference type="ARBA" id="ARBA00015946"/>
    </source>
</evidence>
<proteinExistence type="inferred from homology"/>
<keyword evidence="6 15" id="KW-0812">Transmembrane</keyword>
<dbReference type="PRINTS" id="PR01166">
    <property type="entry name" value="CYCOXIDASEII"/>
</dbReference>
<comment type="catalytic activity">
    <reaction evidence="14">
        <text>4 Fe(II)-[cytochrome c] + O2 + 8 H(+)(in) = 4 Fe(III)-[cytochrome c] + 2 H2O + 4 H(+)(out)</text>
        <dbReference type="Rhea" id="RHEA:11436"/>
        <dbReference type="Rhea" id="RHEA-COMP:10350"/>
        <dbReference type="Rhea" id="RHEA-COMP:14399"/>
        <dbReference type="ChEBI" id="CHEBI:15377"/>
        <dbReference type="ChEBI" id="CHEBI:15378"/>
        <dbReference type="ChEBI" id="CHEBI:15379"/>
        <dbReference type="ChEBI" id="CHEBI:29033"/>
        <dbReference type="ChEBI" id="CHEBI:29034"/>
        <dbReference type="EC" id="7.1.1.9"/>
    </reaction>
    <physiologicalReaction direction="left-to-right" evidence="14">
        <dbReference type="Rhea" id="RHEA:11437"/>
    </physiologicalReaction>
</comment>
<dbReference type="InterPro" id="IPR045187">
    <property type="entry name" value="CcO_II"/>
</dbReference>
<evidence type="ECO:0000259" key="18">
    <source>
        <dbReference type="PROSITE" id="PS50999"/>
    </source>
</evidence>
<keyword evidence="5 15" id="KW-0679">Respiratory chain</keyword>
<evidence type="ECO:0000256" key="15">
    <source>
        <dbReference type="RuleBase" id="RU000457"/>
    </source>
</evidence>
<evidence type="ECO:0000256" key="9">
    <source>
        <dbReference type="ARBA" id="ARBA00022967"/>
    </source>
</evidence>
<comment type="function">
    <text evidence="15">Component of the cytochrome c oxidase, the last enzyme in the mitochondrial electron transport chain which drives oxidative phosphorylation. The respiratory chain contains 3 multisubunit complexes succinate dehydrogenase (complex II, CII), ubiquinol-cytochrome c oxidoreductase (cytochrome b-c1 complex, complex III, CIII) and cytochrome c oxidase (complex IV, CIV), that cooperate to transfer electrons derived from NADH and succinate to molecular oxygen, creating an electrochemical gradient over the inner membrane that drives transmembrane transport and the ATP synthase. Cytochrome c oxidase is the component of the respiratory chain that catalyzes the reduction of oxygen to water. Electrons originating from reduced cytochrome c in the intermembrane space (IMS) are transferred via the dinuclear copper A center (CU(A)) of subunit 2 and heme A of subunit 1 to the active site in subunit 1, a binuclear center (BNC) formed by heme A3 and copper B (CU(B)). The BNC reduces molecular oxygen to 2 water molecules using 4 electrons from cytochrome c in the IMS and 4 protons from the mitochondrial matrix.</text>
</comment>
<dbReference type="EMBL" id="MF993332">
    <property type="protein sequence ID" value="AVP74403.1"/>
    <property type="molecule type" value="Genomic_DNA"/>
</dbReference>
<keyword evidence="15" id="KW-0999">Mitochondrion inner membrane</keyword>
<keyword evidence="10 15" id="KW-0249">Electron transport</keyword>
<evidence type="ECO:0000256" key="6">
    <source>
        <dbReference type="ARBA" id="ARBA00022692"/>
    </source>
</evidence>
<dbReference type="SUPFAM" id="SSF49503">
    <property type="entry name" value="Cupredoxins"/>
    <property type="match status" value="1"/>
</dbReference>
<evidence type="ECO:0000256" key="2">
    <source>
        <dbReference type="ARBA" id="ARBA00007866"/>
    </source>
</evidence>
<geneLocation type="mitochondrion" evidence="19"/>
<dbReference type="InterPro" id="IPR001505">
    <property type="entry name" value="Copper_CuA"/>
</dbReference>
<evidence type="ECO:0000256" key="8">
    <source>
        <dbReference type="ARBA" id="ARBA00022842"/>
    </source>
</evidence>
<evidence type="ECO:0000256" key="4">
    <source>
        <dbReference type="ARBA" id="ARBA00022448"/>
    </source>
</evidence>
<dbReference type="PROSITE" id="PS50857">
    <property type="entry name" value="COX2_CUA"/>
    <property type="match status" value="1"/>
</dbReference>
<organism evidence="19">
    <name type="scientific">Discocelis tigrina</name>
    <dbReference type="NCBI Taxonomy" id="52060"/>
    <lineage>
        <taxon>Eukaryota</taxon>
        <taxon>Metazoa</taxon>
        <taxon>Spiralia</taxon>
        <taxon>Lophotrochozoa</taxon>
        <taxon>Platyhelminthes</taxon>
        <taxon>Rhabditophora</taxon>
        <taxon>Polycladida</taxon>
        <taxon>Acotylea</taxon>
        <taxon>Cryptoceloidea</taxon>
        <taxon>Discocelidae</taxon>
        <taxon>Discocelis</taxon>
    </lineage>
</organism>
<dbReference type="PROSITE" id="PS50999">
    <property type="entry name" value="COX2_TM"/>
    <property type="match status" value="1"/>
</dbReference>